<keyword evidence="9" id="KW-1185">Reference proteome</keyword>
<dbReference type="GO" id="GO:0004527">
    <property type="term" value="F:exonuclease activity"/>
    <property type="evidence" value="ECO:0007669"/>
    <property type="project" value="UniProtKB-KW"/>
</dbReference>
<dbReference type="GO" id="GO:0005634">
    <property type="term" value="C:nucleus"/>
    <property type="evidence" value="ECO:0007669"/>
    <property type="project" value="UniProtKB-SubCell"/>
</dbReference>
<evidence type="ECO:0000313" key="9">
    <source>
        <dbReference type="Proteomes" id="UP001153620"/>
    </source>
</evidence>
<dbReference type="InterPro" id="IPR036397">
    <property type="entry name" value="RNaseH_sf"/>
</dbReference>
<organism evidence="8 9">
    <name type="scientific">Chironomus riparius</name>
    <dbReference type="NCBI Taxonomy" id="315576"/>
    <lineage>
        <taxon>Eukaryota</taxon>
        <taxon>Metazoa</taxon>
        <taxon>Ecdysozoa</taxon>
        <taxon>Arthropoda</taxon>
        <taxon>Hexapoda</taxon>
        <taxon>Insecta</taxon>
        <taxon>Pterygota</taxon>
        <taxon>Neoptera</taxon>
        <taxon>Endopterygota</taxon>
        <taxon>Diptera</taxon>
        <taxon>Nematocera</taxon>
        <taxon>Chironomoidea</taxon>
        <taxon>Chironomidae</taxon>
        <taxon>Chironominae</taxon>
        <taxon>Chironomus</taxon>
    </lineage>
</organism>
<keyword evidence="5" id="KW-0269">Exonuclease</keyword>
<dbReference type="OrthoDB" id="3996471at2759"/>
<dbReference type="AlphaFoldDB" id="A0A9N9WJ17"/>
<dbReference type="InterPro" id="IPR013520">
    <property type="entry name" value="Ribonucl_H"/>
</dbReference>
<evidence type="ECO:0000256" key="5">
    <source>
        <dbReference type="ARBA" id="ARBA00022839"/>
    </source>
</evidence>
<dbReference type="SUPFAM" id="SSF53098">
    <property type="entry name" value="Ribonuclease H-like"/>
    <property type="match status" value="1"/>
</dbReference>
<dbReference type="InterPro" id="IPR034922">
    <property type="entry name" value="REX1-like_exo"/>
</dbReference>
<evidence type="ECO:0000313" key="8">
    <source>
        <dbReference type="EMBL" id="CAG9797277.1"/>
    </source>
</evidence>
<reference evidence="8" key="2">
    <citation type="submission" date="2022-10" db="EMBL/GenBank/DDBJ databases">
        <authorList>
            <consortium name="ENA_rothamsted_submissions"/>
            <consortium name="culmorum"/>
            <person name="King R."/>
        </authorList>
    </citation>
    <scope>NUCLEOTIDE SEQUENCE</scope>
</reference>
<evidence type="ECO:0000256" key="6">
    <source>
        <dbReference type="ARBA" id="ARBA00023242"/>
    </source>
</evidence>
<comment type="subcellular location">
    <subcellularLocation>
        <location evidence="1">Nucleus</location>
    </subcellularLocation>
</comment>
<dbReference type="Proteomes" id="UP001153620">
    <property type="component" value="Chromosome 1"/>
</dbReference>
<evidence type="ECO:0000259" key="7">
    <source>
        <dbReference type="SMART" id="SM00479"/>
    </source>
</evidence>
<evidence type="ECO:0000256" key="2">
    <source>
        <dbReference type="ARBA" id="ARBA00006357"/>
    </source>
</evidence>
<accession>A0A9N9WJ17</accession>
<dbReference type="PANTHER" id="PTHR12801:SF82">
    <property type="entry name" value="RNA EXONUCLEASE 5"/>
    <property type="match status" value="1"/>
</dbReference>
<protein>
    <recommendedName>
        <fullName evidence="7">Exonuclease domain-containing protein</fullName>
    </recommendedName>
</protein>
<keyword evidence="4" id="KW-0378">Hydrolase</keyword>
<comment type="similarity">
    <text evidence="2">Belongs to the REXO1/REXO3 family.</text>
</comment>
<feature type="domain" description="Exonuclease" evidence="7">
    <location>
        <begin position="301"/>
        <end position="461"/>
    </location>
</feature>
<reference evidence="8" key="1">
    <citation type="submission" date="2022-01" db="EMBL/GenBank/DDBJ databases">
        <authorList>
            <person name="King R."/>
        </authorList>
    </citation>
    <scope>NUCLEOTIDE SEQUENCE</scope>
</reference>
<keyword evidence="3" id="KW-0540">Nuclease</keyword>
<gene>
    <name evidence="8" type="ORF">CHIRRI_LOCUS277</name>
</gene>
<dbReference type="InterPro" id="IPR047021">
    <property type="entry name" value="REXO1/3/4-like"/>
</dbReference>
<dbReference type="SMART" id="SM00479">
    <property type="entry name" value="EXOIII"/>
    <property type="match status" value="1"/>
</dbReference>
<dbReference type="Gene3D" id="3.30.420.10">
    <property type="entry name" value="Ribonuclease H-like superfamily/Ribonuclease H"/>
    <property type="match status" value="1"/>
</dbReference>
<dbReference type="EMBL" id="OU895877">
    <property type="protein sequence ID" value="CAG9797277.1"/>
    <property type="molecule type" value="Genomic_DNA"/>
</dbReference>
<evidence type="ECO:0000256" key="3">
    <source>
        <dbReference type="ARBA" id="ARBA00022722"/>
    </source>
</evidence>
<proteinExistence type="inferred from homology"/>
<dbReference type="PANTHER" id="PTHR12801">
    <property type="entry name" value="RNA EXONUCLEASE REXO1 / RECO3 FAMILY MEMBER-RELATED"/>
    <property type="match status" value="1"/>
</dbReference>
<name>A0A9N9WJ17_9DIPT</name>
<keyword evidence="6" id="KW-0539">Nucleus</keyword>
<dbReference type="Pfam" id="PF00929">
    <property type="entry name" value="RNase_T"/>
    <property type="match status" value="1"/>
</dbReference>
<sequence>MNKHKRMENKKRKTAALVNIIKINEKDKKIVEKQLENEVKEKDSNEEPLCKKIKTDEVVTSIDKSISDEQYKILKSELQLRKNALNNVPKFRLKFFGDKARLLNSTKTRQPLMFEDIQYLLMSALLGSSSPFKPDRWCVLEKPNKITHTVILVIEGLTSYNFIANESLFVKTKGIFEDQLEVILPKSHKCKLIEELSYVPLTQSHKELLIKKFGSLEAAMKLNKNPNDMFAKSLFPIDSDEDTDIIQIRDGETFPRTRLLLSPLQMMIEGYPMPIKGEYEERYKDYRYTKNHYKSVSVDSPMFGLDCEMCRTVKAENELARVSIVDENYKSIYETLVKPDNKITNYLTQWSGITKEMMDDVTKTLKEVQDEVSSLLPSDAILVGQSLNCDLNAMKLMHPYVIDTSVIFNLSGDRCRKSKLQLLAKQFLQEDIQIDKAGHSSVEDSTACLKLTKLKLSKDIYFGDLALQTKKSLYESKNIVESGIAKHEDSTINVKTPLFSHAIKRQKKSAIISTEKCNVDLKKFYSKNQFNALPDESIDHDHGIRHHKESTVKKVIKKAREIAIDNDFNICHFNVFEDLMDEDDSDNSYHCIEDANDDDKVVQLIPKIDKWIEKVYSKVASSGLFVVLFGGRENNSNGLSMIHIKN</sequence>
<dbReference type="FunFam" id="3.30.420.10:FF:000019">
    <property type="entry name" value="RNA exonuclease NEF-sp"/>
    <property type="match status" value="1"/>
</dbReference>
<dbReference type="GO" id="GO:0003676">
    <property type="term" value="F:nucleic acid binding"/>
    <property type="evidence" value="ECO:0007669"/>
    <property type="project" value="InterPro"/>
</dbReference>
<evidence type="ECO:0000256" key="1">
    <source>
        <dbReference type="ARBA" id="ARBA00004123"/>
    </source>
</evidence>
<dbReference type="CDD" id="cd06145">
    <property type="entry name" value="REX1_like"/>
    <property type="match status" value="1"/>
</dbReference>
<dbReference type="InterPro" id="IPR012337">
    <property type="entry name" value="RNaseH-like_sf"/>
</dbReference>
<evidence type="ECO:0000256" key="4">
    <source>
        <dbReference type="ARBA" id="ARBA00022801"/>
    </source>
</evidence>